<name>A0ABQ2T3E1_STREZ</name>
<gene>
    <name evidence="2" type="ORF">GCM10010285_31240</name>
</gene>
<organism evidence="2 3">
    <name type="scientific">Streptomyces pseudogriseolus</name>
    <name type="common">Streptomyces gancidicus</name>
    <name type="synonym">Streptomyces rubiginosus</name>
    <dbReference type="NCBI Taxonomy" id="36817"/>
    <lineage>
        <taxon>Bacteria</taxon>
        <taxon>Bacillati</taxon>
        <taxon>Actinomycetota</taxon>
        <taxon>Actinomycetes</taxon>
        <taxon>Kitasatosporales</taxon>
        <taxon>Streptomycetaceae</taxon>
        <taxon>Streptomyces</taxon>
        <taxon>Streptomyces pseudogriseolus group</taxon>
    </lineage>
</organism>
<dbReference type="EMBL" id="BMTX01000008">
    <property type="protein sequence ID" value="GGS49480.1"/>
    <property type="molecule type" value="Genomic_DNA"/>
</dbReference>
<evidence type="ECO:0008006" key="4">
    <source>
        <dbReference type="Google" id="ProtNLM"/>
    </source>
</evidence>
<dbReference type="PROSITE" id="PS51257">
    <property type="entry name" value="PROKAR_LIPOPROTEIN"/>
    <property type="match status" value="1"/>
</dbReference>
<feature type="chain" id="PRO_5047399989" description="Secreted protein" evidence="1">
    <location>
        <begin position="25"/>
        <end position="578"/>
    </location>
</feature>
<dbReference type="InterPro" id="IPR008930">
    <property type="entry name" value="Terpenoid_cyclase/PrenylTrfase"/>
</dbReference>
<comment type="caution">
    <text evidence="2">The sequence shown here is derived from an EMBL/GenBank/DDBJ whole genome shotgun (WGS) entry which is preliminary data.</text>
</comment>
<protein>
    <recommendedName>
        <fullName evidence="4">Secreted protein</fullName>
    </recommendedName>
</protein>
<reference evidence="3" key="1">
    <citation type="journal article" date="2019" name="Int. J. Syst. Evol. Microbiol.">
        <title>The Global Catalogue of Microorganisms (GCM) 10K type strain sequencing project: providing services to taxonomists for standard genome sequencing and annotation.</title>
        <authorList>
            <consortium name="The Broad Institute Genomics Platform"/>
            <consortium name="The Broad Institute Genome Sequencing Center for Infectious Disease"/>
            <person name="Wu L."/>
            <person name="Ma J."/>
        </authorList>
    </citation>
    <scope>NUCLEOTIDE SEQUENCE [LARGE SCALE GENOMIC DNA]</scope>
    <source>
        <strain evidence="3">JCM 4416</strain>
    </source>
</reference>
<feature type="signal peptide" evidence="1">
    <location>
        <begin position="1"/>
        <end position="24"/>
    </location>
</feature>
<keyword evidence="3" id="KW-1185">Reference proteome</keyword>
<dbReference type="Proteomes" id="UP000597853">
    <property type="component" value="Unassembled WGS sequence"/>
</dbReference>
<proteinExistence type="predicted"/>
<keyword evidence="1" id="KW-0732">Signal</keyword>
<sequence>MTRSRTRRGTGPLLACWTAAAVLAAGCGPSGTDGVPAPGGTPGAGAAAPARVDVPELLRDSWVTDGRRGWFVEGAGSASRPPFSLYETAWRLRTAALPGRHGEGVHVRPVRLRRWIRTAEAGRLDSSGLPPVAQTDLAVQALRAAGGSVDRARVARALESLRDGGDYRTGPGAHTAGPGGTATAVRVLTLLDLTVPEPVVTAHRRALRELTAGEAAADPGRAVPLLETAAALGVPDTGRDHVAALARAALRALTPLDADPVRLAAEGTLRDAARRLGVRLPRFDPRTCDGQVLPDGGIGLPGAGHGDPQATYWALRLGCTAVRAPAAGAHSRAGWPTQGARESALSTSAAAVAVAVAAGRTAEFAVPLTRQVHEVWLPRLDDPAPYGTAELADRVNLRQIAGALGADLARDVQRRLPAPSPRGIRPDDDARLLLAALDARGSAPGRAALCPALRTAAARGDGGGSLVRAAWLTAAADLCDLPRLRDRARELAGRARLDEAVYRAGDGPSFEASVLGTWVERPRADAVTAWTEAGLCAAGRCAETPDALAAADHTPLRTLAVLLAARKGAYEALFPVSF</sequence>
<evidence type="ECO:0000256" key="1">
    <source>
        <dbReference type="SAM" id="SignalP"/>
    </source>
</evidence>
<accession>A0ABQ2T3E1</accession>
<dbReference type="SUPFAM" id="SSF48239">
    <property type="entry name" value="Terpenoid cyclases/Protein prenyltransferases"/>
    <property type="match status" value="1"/>
</dbReference>
<evidence type="ECO:0000313" key="3">
    <source>
        <dbReference type="Proteomes" id="UP000597853"/>
    </source>
</evidence>
<evidence type="ECO:0000313" key="2">
    <source>
        <dbReference type="EMBL" id="GGS49480.1"/>
    </source>
</evidence>